<evidence type="ECO:0000259" key="1">
    <source>
        <dbReference type="Pfam" id="PF00567"/>
    </source>
</evidence>
<dbReference type="GO" id="GO:0005737">
    <property type="term" value="C:cytoplasm"/>
    <property type="evidence" value="ECO:0007669"/>
    <property type="project" value="UniProtKB-ARBA"/>
</dbReference>
<dbReference type="Pfam" id="PF00567">
    <property type="entry name" value="TUDOR"/>
    <property type="match status" value="1"/>
</dbReference>
<dbReference type="InterPro" id="IPR002999">
    <property type="entry name" value="Tudor"/>
</dbReference>
<feature type="domain" description="Tudor" evidence="1">
    <location>
        <begin position="20"/>
        <end position="132"/>
    </location>
</feature>
<dbReference type="Proteomes" id="UP001430953">
    <property type="component" value="Unassembled WGS sequence"/>
</dbReference>
<dbReference type="Gene3D" id="2.40.50.90">
    <property type="match status" value="1"/>
</dbReference>
<reference evidence="2 3" key="1">
    <citation type="submission" date="2023-03" db="EMBL/GenBank/DDBJ databases">
        <title>High recombination rates correlate with genetic variation in Cardiocondyla obscurior ants.</title>
        <authorList>
            <person name="Errbii M."/>
        </authorList>
    </citation>
    <scope>NUCLEOTIDE SEQUENCE [LARGE SCALE GENOMIC DNA]</scope>
    <source>
        <strain evidence="2">Alpha-2009</strain>
        <tissue evidence="2">Whole body</tissue>
    </source>
</reference>
<organism evidence="2 3">
    <name type="scientific">Cardiocondyla obscurior</name>
    <dbReference type="NCBI Taxonomy" id="286306"/>
    <lineage>
        <taxon>Eukaryota</taxon>
        <taxon>Metazoa</taxon>
        <taxon>Ecdysozoa</taxon>
        <taxon>Arthropoda</taxon>
        <taxon>Hexapoda</taxon>
        <taxon>Insecta</taxon>
        <taxon>Pterygota</taxon>
        <taxon>Neoptera</taxon>
        <taxon>Endopterygota</taxon>
        <taxon>Hymenoptera</taxon>
        <taxon>Apocrita</taxon>
        <taxon>Aculeata</taxon>
        <taxon>Formicoidea</taxon>
        <taxon>Formicidae</taxon>
        <taxon>Myrmicinae</taxon>
        <taxon>Cardiocondyla</taxon>
    </lineage>
</organism>
<evidence type="ECO:0000313" key="2">
    <source>
        <dbReference type="EMBL" id="KAL0130264.1"/>
    </source>
</evidence>
<comment type="caution">
    <text evidence="2">The sequence shown here is derived from an EMBL/GenBank/DDBJ whole genome shotgun (WGS) entry which is preliminary data.</text>
</comment>
<name>A0AAW2GSJ6_9HYME</name>
<dbReference type="InterPro" id="IPR035437">
    <property type="entry name" value="SNase_OB-fold_sf"/>
</dbReference>
<sequence>MESYIQVHDLMKMLKTEQVVKVIKVESPNAIYIQFKKGMDEHKELIDYFGKRMERIKDENILFPDEIKKGKTIAIKEKGRWQRGRVEEEIDFNQIRIDLKDSAQEVLRSKLNCYKLEERFRETPWQIIKCKLTQIEPKTSWGWGERENKMIKYLLEGQQGKIKIEKVINYEEVAVIFTKISRGYEEKEDIGTQLIKKGYAKRKLANKF</sequence>
<accession>A0AAW2GSJ6</accession>
<protein>
    <recommendedName>
        <fullName evidence="1">Tudor domain-containing protein</fullName>
    </recommendedName>
</protein>
<dbReference type="EMBL" id="JADYXP020000002">
    <property type="protein sequence ID" value="KAL0130264.1"/>
    <property type="molecule type" value="Genomic_DNA"/>
</dbReference>
<dbReference type="SUPFAM" id="SSF63748">
    <property type="entry name" value="Tudor/PWWP/MBT"/>
    <property type="match status" value="1"/>
</dbReference>
<proteinExistence type="predicted"/>
<keyword evidence="3" id="KW-1185">Reference proteome</keyword>
<dbReference type="AlphaFoldDB" id="A0AAW2GSJ6"/>
<dbReference type="Gene3D" id="2.30.30.140">
    <property type="match status" value="1"/>
</dbReference>
<gene>
    <name evidence="2" type="ORF">PUN28_002100</name>
</gene>
<evidence type="ECO:0000313" key="3">
    <source>
        <dbReference type="Proteomes" id="UP001430953"/>
    </source>
</evidence>